<reference evidence="1 2" key="1">
    <citation type="submission" date="2022-10" db="EMBL/GenBank/DDBJ databases">
        <title>Identification of biosynthetic pathway for the production of the potent trypsin inhibitor radiosumin.</title>
        <authorList>
            <person name="Fewer D.P."/>
            <person name="Delbaje E."/>
            <person name="Ouyang X."/>
            <person name="Agostino P.D."/>
            <person name="Wahlsten M."/>
            <person name="Jokela J."/>
            <person name="Permi P."/>
            <person name="Haapaniemi E."/>
            <person name="Koistinen H."/>
        </authorList>
    </citation>
    <scope>NUCLEOTIDE SEQUENCE [LARGE SCALE GENOMIC DNA]</scope>
    <source>
        <strain evidence="1 2">NIES-515</strain>
    </source>
</reference>
<protein>
    <submittedName>
        <fullName evidence="1">Cytochrome P450</fullName>
    </submittedName>
</protein>
<gene>
    <name evidence="1" type="ORF">OGM63_22530</name>
</gene>
<accession>A0ABT3B5N2</accession>
<name>A0ABT3B5N2_9CYAN</name>
<evidence type="ECO:0000313" key="1">
    <source>
        <dbReference type="EMBL" id="MCV3216255.1"/>
    </source>
</evidence>
<dbReference type="RefSeq" id="WP_263747899.1">
    <property type="nucleotide sequence ID" value="NZ_JAOWRF010000318.1"/>
</dbReference>
<organism evidence="1 2">
    <name type="scientific">Plectonema radiosum NIES-515</name>
    <dbReference type="NCBI Taxonomy" id="2986073"/>
    <lineage>
        <taxon>Bacteria</taxon>
        <taxon>Bacillati</taxon>
        <taxon>Cyanobacteriota</taxon>
        <taxon>Cyanophyceae</taxon>
        <taxon>Oscillatoriophycideae</taxon>
        <taxon>Oscillatoriales</taxon>
        <taxon>Microcoleaceae</taxon>
        <taxon>Plectonema</taxon>
    </lineage>
</organism>
<dbReference type="Proteomes" id="UP001526143">
    <property type="component" value="Unassembled WGS sequence"/>
</dbReference>
<keyword evidence="2" id="KW-1185">Reference proteome</keyword>
<evidence type="ECO:0000313" key="2">
    <source>
        <dbReference type="Proteomes" id="UP001526143"/>
    </source>
</evidence>
<comment type="caution">
    <text evidence="1">The sequence shown here is derived from an EMBL/GenBank/DDBJ whole genome shotgun (WGS) entry which is preliminary data.</text>
</comment>
<sequence length="67" mass="7582">MTSNEYFAVSPSMQEISLRVILQAVFSMHQGEHYEQLKQLLCSVLDTSGSPLGGNLLRKRQQMNNLL</sequence>
<dbReference type="EMBL" id="JAOWRF010000318">
    <property type="protein sequence ID" value="MCV3216255.1"/>
    <property type="molecule type" value="Genomic_DNA"/>
</dbReference>
<proteinExistence type="predicted"/>